<feature type="region of interest" description="Disordered" evidence="2">
    <location>
        <begin position="59"/>
        <end position="136"/>
    </location>
</feature>
<protein>
    <submittedName>
        <fullName evidence="3">Uncharacterized protein</fullName>
    </submittedName>
</protein>
<evidence type="ECO:0000256" key="2">
    <source>
        <dbReference type="SAM" id="MobiDB-lite"/>
    </source>
</evidence>
<dbReference type="OrthoDB" id="6720387at2759"/>
<keyword evidence="1" id="KW-0175">Coiled coil</keyword>
<reference evidence="3" key="1">
    <citation type="submission" date="2020-05" db="UniProtKB">
        <authorList>
            <consortium name="EnsemblMetazoa"/>
        </authorList>
    </citation>
    <scope>IDENTIFICATION</scope>
    <source>
        <strain evidence="3">Aabys</strain>
    </source>
</reference>
<dbReference type="VEuPathDB" id="VectorBase:MDOA013702"/>
<proteinExistence type="predicted"/>
<dbReference type="EnsemblMetazoa" id="MDOA013702-RB">
    <property type="protein sequence ID" value="MDOA013702-PB"/>
    <property type="gene ID" value="MDOA013702"/>
</dbReference>
<feature type="coiled-coil region" evidence="1">
    <location>
        <begin position="152"/>
        <end position="186"/>
    </location>
</feature>
<gene>
    <name evidence="3" type="primary">101891399</name>
</gene>
<sequence length="250" mass="28713">MQGSKLRAQVISLGRQGNASQSVLGRAREHNTHYSKDKQNCIKNNYLKMSGKLIMKRKLDKQQTPPAPEPQSVGSEQASEVVSGSNSRRPSSELNRTERNENNLNNETDFSASLQQSKRLRCDTPPPEPEDEEIRRLHLDGREPTHEDILNNQRNRELLEAIQSKVMELQRELDEFEDDFQNYEDDTDDDHHQQQHVMSDQEAEALGYAMCAQETILFLQRQGIPSDSLLYTRLHETLVGRGPTDRSFQI</sequence>
<dbReference type="VEuPathDB" id="VectorBase:MDOMA2_017328"/>
<accession>A0A1I8NC60</accession>
<evidence type="ECO:0000313" key="3">
    <source>
        <dbReference type="EnsemblMetazoa" id="MDOA013702-PB"/>
    </source>
</evidence>
<organism evidence="3">
    <name type="scientific">Musca domestica</name>
    <name type="common">House fly</name>
    <dbReference type="NCBI Taxonomy" id="7370"/>
    <lineage>
        <taxon>Eukaryota</taxon>
        <taxon>Metazoa</taxon>
        <taxon>Ecdysozoa</taxon>
        <taxon>Arthropoda</taxon>
        <taxon>Hexapoda</taxon>
        <taxon>Insecta</taxon>
        <taxon>Pterygota</taxon>
        <taxon>Neoptera</taxon>
        <taxon>Endopterygota</taxon>
        <taxon>Diptera</taxon>
        <taxon>Brachycera</taxon>
        <taxon>Muscomorpha</taxon>
        <taxon>Muscoidea</taxon>
        <taxon>Muscidae</taxon>
        <taxon>Musca</taxon>
    </lineage>
</organism>
<dbReference type="AlphaFoldDB" id="A0A1I8NC60"/>
<feature type="compositionally biased region" description="Polar residues" evidence="2">
    <location>
        <begin position="72"/>
        <end position="89"/>
    </location>
</feature>
<dbReference type="eggNOG" id="ENOG502TCVI">
    <property type="taxonomic scope" value="Eukaryota"/>
</dbReference>
<evidence type="ECO:0000256" key="1">
    <source>
        <dbReference type="SAM" id="Coils"/>
    </source>
</evidence>
<name>A0A1I8NC60_MUSDO</name>